<dbReference type="InterPro" id="IPR044068">
    <property type="entry name" value="CB"/>
</dbReference>
<dbReference type="InterPro" id="IPR011010">
    <property type="entry name" value="DNA_brk_join_enz"/>
</dbReference>
<evidence type="ECO:0000313" key="8">
    <source>
        <dbReference type="EMBL" id="SHN27909.1"/>
    </source>
</evidence>
<organism evidence="8 9">
    <name type="scientific">Pseudomonas asturiensis</name>
    <dbReference type="NCBI Taxonomy" id="1190415"/>
    <lineage>
        <taxon>Bacteria</taxon>
        <taxon>Pseudomonadati</taxon>
        <taxon>Pseudomonadota</taxon>
        <taxon>Gammaproteobacteria</taxon>
        <taxon>Pseudomonadales</taxon>
        <taxon>Pseudomonadaceae</taxon>
        <taxon>Pseudomonas</taxon>
    </lineage>
</organism>
<dbReference type="Pfam" id="PF00589">
    <property type="entry name" value="Phage_integrase"/>
    <property type="match status" value="1"/>
</dbReference>
<dbReference type="PROSITE" id="PS51900">
    <property type="entry name" value="CB"/>
    <property type="match status" value="1"/>
</dbReference>
<keyword evidence="4" id="KW-0233">DNA recombination</keyword>
<feature type="domain" description="Core-binding (CB)" evidence="7">
    <location>
        <begin position="28"/>
        <end position="102"/>
    </location>
</feature>
<evidence type="ECO:0000256" key="3">
    <source>
        <dbReference type="ARBA" id="ARBA00023125"/>
    </source>
</evidence>
<keyword evidence="2" id="KW-0229">DNA integration</keyword>
<dbReference type="AlphaFoldDB" id="A0A1M7QB94"/>
<dbReference type="EMBL" id="FRDA01000022">
    <property type="protein sequence ID" value="SHN27909.1"/>
    <property type="molecule type" value="Genomic_DNA"/>
</dbReference>
<evidence type="ECO:0000313" key="9">
    <source>
        <dbReference type="Proteomes" id="UP000183983"/>
    </source>
</evidence>
<dbReference type="GO" id="GO:0006310">
    <property type="term" value="P:DNA recombination"/>
    <property type="evidence" value="ECO:0007669"/>
    <property type="project" value="UniProtKB-KW"/>
</dbReference>
<dbReference type="STRING" id="1190415.SAMN05216593_12210"/>
<dbReference type="Proteomes" id="UP000183983">
    <property type="component" value="Unassembled WGS sequence"/>
</dbReference>
<dbReference type="InterPro" id="IPR010998">
    <property type="entry name" value="Integrase_recombinase_N"/>
</dbReference>
<dbReference type="InterPro" id="IPR013762">
    <property type="entry name" value="Integrase-like_cat_sf"/>
</dbReference>
<reference evidence="8 9" key="1">
    <citation type="submission" date="2016-11" db="EMBL/GenBank/DDBJ databases">
        <authorList>
            <person name="Jaros S."/>
            <person name="Januszkiewicz K."/>
            <person name="Wedrychowicz H."/>
        </authorList>
    </citation>
    <scope>NUCLEOTIDE SEQUENCE [LARGE SCALE GENOMIC DNA]</scope>
    <source>
        <strain evidence="8 9">LMG 26898</strain>
    </source>
</reference>
<evidence type="ECO:0000256" key="5">
    <source>
        <dbReference type="PROSITE-ProRule" id="PRU01248"/>
    </source>
</evidence>
<dbReference type="InterPro" id="IPR004107">
    <property type="entry name" value="Integrase_SAM-like_N"/>
</dbReference>
<dbReference type="InterPro" id="IPR050090">
    <property type="entry name" value="Tyrosine_recombinase_XerCD"/>
</dbReference>
<dbReference type="Pfam" id="PF02899">
    <property type="entry name" value="Phage_int_SAM_1"/>
    <property type="match status" value="1"/>
</dbReference>
<proteinExistence type="inferred from homology"/>
<dbReference type="Gene3D" id="1.10.443.10">
    <property type="entry name" value="Intergrase catalytic core"/>
    <property type="match status" value="1"/>
</dbReference>
<dbReference type="SUPFAM" id="SSF56349">
    <property type="entry name" value="DNA breaking-rejoining enzymes"/>
    <property type="match status" value="1"/>
</dbReference>
<keyword evidence="3 5" id="KW-0238">DNA-binding</keyword>
<gene>
    <name evidence="8" type="ORF">SAMN05216593_12210</name>
</gene>
<evidence type="ECO:0000256" key="4">
    <source>
        <dbReference type="ARBA" id="ARBA00023172"/>
    </source>
</evidence>
<evidence type="ECO:0000259" key="7">
    <source>
        <dbReference type="PROSITE" id="PS51900"/>
    </source>
</evidence>
<accession>A0A1M7QB94</accession>
<dbReference type="PANTHER" id="PTHR30349">
    <property type="entry name" value="PHAGE INTEGRASE-RELATED"/>
    <property type="match status" value="1"/>
</dbReference>
<dbReference type="GO" id="GO:0003677">
    <property type="term" value="F:DNA binding"/>
    <property type="evidence" value="ECO:0007669"/>
    <property type="project" value="UniProtKB-UniRule"/>
</dbReference>
<dbReference type="PANTHER" id="PTHR30349:SF41">
    <property type="entry name" value="INTEGRASE_RECOMBINASE PROTEIN MJ0367-RELATED"/>
    <property type="match status" value="1"/>
</dbReference>
<dbReference type="CDD" id="cd01196">
    <property type="entry name" value="INT_C_like_6"/>
    <property type="match status" value="1"/>
</dbReference>
<dbReference type="Gene3D" id="1.10.150.130">
    <property type="match status" value="1"/>
</dbReference>
<protein>
    <submittedName>
        <fullName evidence="8">Site-specific recombinase XerD</fullName>
    </submittedName>
</protein>
<evidence type="ECO:0000259" key="6">
    <source>
        <dbReference type="PROSITE" id="PS51898"/>
    </source>
</evidence>
<dbReference type="GO" id="GO:0015074">
    <property type="term" value="P:DNA integration"/>
    <property type="evidence" value="ECO:0007669"/>
    <property type="project" value="UniProtKB-KW"/>
</dbReference>
<comment type="similarity">
    <text evidence="1">Belongs to the 'phage' integrase family.</text>
</comment>
<evidence type="ECO:0000256" key="1">
    <source>
        <dbReference type="ARBA" id="ARBA00008857"/>
    </source>
</evidence>
<feature type="domain" description="Tyr recombinase" evidence="6">
    <location>
        <begin position="125"/>
        <end position="318"/>
    </location>
</feature>
<sequence>MNTVVTLMGRALPALIVAAGESAQIRFVEFFTANIRNQHTRRAYARAVNEFLSWCQGVGVPDLVAVGPLHVATWIEQQTQTLAAPSVKQRLAAIRHLFGWLVIGQVVTHNPAASVCGPSHTSRTGKTPVLDPAEAWQLLDSIDTSKPAGLRDRALIALMVFSFARIGAALAMKVEDVYTQNRRLWVRLREKGGKQHAMPCHHQLEEYLHAYLEQSGIANDPKGPLFRTLGRGTGQLSQAALPQANAHAMVRRRAAATGIKTLIGNHTFRATGITAYLKSGGTLENAAAMANHASTRTTQLYDRRNEEISMDDSERVRL</sequence>
<dbReference type="InterPro" id="IPR002104">
    <property type="entry name" value="Integrase_catalytic"/>
</dbReference>
<dbReference type="SUPFAM" id="SSF47823">
    <property type="entry name" value="lambda integrase-like, N-terminal domain"/>
    <property type="match status" value="1"/>
</dbReference>
<name>A0A1M7QB94_9PSED</name>
<evidence type="ECO:0000256" key="2">
    <source>
        <dbReference type="ARBA" id="ARBA00022908"/>
    </source>
</evidence>
<dbReference type="RefSeq" id="WP_245825329.1">
    <property type="nucleotide sequence ID" value="NZ_FRDA01000022.1"/>
</dbReference>
<dbReference type="PROSITE" id="PS51898">
    <property type="entry name" value="TYR_RECOMBINASE"/>
    <property type="match status" value="1"/>
</dbReference>